<dbReference type="InterPro" id="IPR043128">
    <property type="entry name" value="Rev_trsase/Diguanyl_cyclase"/>
</dbReference>
<dbReference type="Gene3D" id="3.20.20.450">
    <property type="entry name" value="EAL domain"/>
    <property type="match status" value="1"/>
</dbReference>
<feature type="transmembrane region" description="Helical" evidence="3">
    <location>
        <begin position="28"/>
        <end position="47"/>
    </location>
</feature>
<dbReference type="Gene3D" id="3.30.70.270">
    <property type="match status" value="1"/>
</dbReference>
<sequence length="714" mass="78162">MSLLHFIADMPANQTAILDCQHDPSLVFLAYLVASASGFTALAMANRVSSSRTVGGRELWRWIGAFALGGGIWSMHFIAMLSFSAPLQIGYDFKITLASLLVAIVVSYAVMWVISRKRLVAWQYLAAAVTAGVGIATMHYSGMAAIESAATQYYDPILFAVSVLIAIGASLAAVILAFYFRGKTGERAHWLRMLASLVMGGAIASMHFTGMAAMTLAVPTDLYAHVLQPVAETGEQSVLAISIGLIALVIIVAGIGASWADQRLREQHAKLRRVAQQLNVVTQYDPLTNLFNGRAFTQLATRALGAVEPQQRWALLFIDLDNFKRINDSLGHATGDHLLQLVAQRIRSALGGEDVLARFSGDEFCVLAKVEHSYQAEQLASRIVDQLQTPFNLSCGQLTQTASIGLSVFPQDSRDYDALFKHAGLAVGYCKQNGRNRSLRFSPDLERRAHMDLTLEQDLRRALNEDGLHVHYQPIVSCETGQVISLEALARWNHPQRGSVSPEVFAPLAEQHGFIVELDLWVAERACRDLVSLREAGYPELRVAFNCSALNLSNRALPAAIEQILLRTGMDSAGLVMEVTENALMNNLNTAVEILEEIRRLGVRVSIDDFGSGYSSLAYLRKLPVNSLKVDRSFIRDIPAEPNDMAITSAIIAMAHKLQLMVVAEGVESAEQLEFLRANDCDLIQGYFFSRPLALDALRAWLAPPVQASPQLTA</sequence>
<reference evidence="7" key="1">
    <citation type="journal article" date="2014" name="Int. J. Syst. Evol. Microbiol.">
        <title>Complete genome sequence of Corynebacterium casei LMG S-19264T (=DSM 44701T), isolated from a smear-ripened cheese.</title>
        <authorList>
            <consortium name="US DOE Joint Genome Institute (JGI-PGF)"/>
            <person name="Walter F."/>
            <person name="Albersmeier A."/>
            <person name="Kalinowski J."/>
            <person name="Ruckert C."/>
        </authorList>
    </citation>
    <scope>NUCLEOTIDE SEQUENCE</scope>
    <source>
        <strain evidence="7">VKM B-2935</strain>
    </source>
</reference>
<feature type="transmembrane region" description="Helical" evidence="3">
    <location>
        <begin position="193"/>
        <end position="218"/>
    </location>
</feature>
<dbReference type="PANTHER" id="PTHR44757:SF2">
    <property type="entry name" value="BIOFILM ARCHITECTURE MAINTENANCE PROTEIN MBAA"/>
    <property type="match status" value="1"/>
</dbReference>
<dbReference type="PROSITE" id="PS50887">
    <property type="entry name" value="GGDEF"/>
    <property type="match status" value="1"/>
</dbReference>
<feature type="domain" description="EAL" evidence="4">
    <location>
        <begin position="452"/>
        <end position="706"/>
    </location>
</feature>
<dbReference type="SMART" id="SM00267">
    <property type="entry name" value="GGDEF"/>
    <property type="match status" value="1"/>
</dbReference>
<dbReference type="InterPro" id="IPR029787">
    <property type="entry name" value="Nucleotide_cyclase"/>
</dbReference>
<evidence type="ECO:0000259" key="4">
    <source>
        <dbReference type="PROSITE" id="PS50883"/>
    </source>
</evidence>
<feature type="transmembrane region" description="Helical" evidence="3">
    <location>
        <begin position="121"/>
        <end position="145"/>
    </location>
</feature>
<dbReference type="InterPro" id="IPR052155">
    <property type="entry name" value="Biofilm_reg_signaling"/>
</dbReference>
<keyword evidence="3" id="KW-0472">Membrane</keyword>
<dbReference type="Pfam" id="PF00563">
    <property type="entry name" value="EAL"/>
    <property type="match status" value="1"/>
</dbReference>
<comment type="caution">
    <text evidence="7">The sequence shown here is derived from an EMBL/GenBank/DDBJ whole genome shotgun (WGS) entry which is preliminary data.</text>
</comment>
<keyword evidence="3" id="KW-1133">Transmembrane helix</keyword>
<feature type="transmembrane region" description="Helical" evidence="3">
    <location>
        <begin position="95"/>
        <end position="114"/>
    </location>
</feature>
<dbReference type="SMART" id="SM00052">
    <property type="entry name" value="EAL"/>
    <property type="match status" value="1"/>
</dbReference>
<dbReference type="Pfam" id="PF03707">
    <property type="entry name" value="MHYT"/>
    <property type="match status" value="3"/>
</dbReference>
<protein>
    <recommendedName>
        <fullName evidence="1">cyclic-guanylate-specific phosphodiesterase</fullName>
        <ecNumber evidence="1">3.1.4.52</ecNumber>
    </recommendedName>
</protein>
<evidence type="ECO:0000313" key="7">
    <source>
        <dbReference type="EMBL" id="GLK87582.1"/>
    </source>
</evidence>
<dbReference type="AlphaFoldDB" id="A0A9W6NEB1"/>
<feature type="transmembrane region" description="Helical" evidence="3">
    <location>
        <begin position="59"/>
        <end position="83"/>
    </location>
</feature>
<dbReference type="RefSeq" id="WP_271193822.1">
    <property type="nucleotide sequence ID" value="NZ_BSFN01000001.1"/>
</dbReference>
<dbReference type="PANTHER" id="PTHR44757">
    <property type="entry name" value="DIGUANYLATE CYCLASE DGCP"/>
    <property type="match status" value="1"/>
</dbReference>
<keyword evidence="2" id="KW-0973">c-di-GMP</keyword>
<dbReference type="PROSITE" id="PS50883">
    <property type="entry name" value="EAL"/>
    <property type="match status" value="1"/>
</dbReference>
<evidence type="ECO:0000259" key="5">
    <source>
        <dbReference type="PROSITE" id="PS50887"/>
    </source>
</evidence>
<evidence type="ECO:0000259" key="6">
    <source>
        <dbReference type="PROSITE" id="PS50924"/>
    </source>
</evidence>
<evidence type="ECO:0000313" key="8">
    <source>
        <dbReference type="Proteomes" id="UP001143328"/>
    </source>
</evidence>
<proteinExistence type="predicted"/>
<dbReference type="Pfam" id="PF00990">
    <property type="entry name" value="GGDEF"/>
    <property type="match status" value="1"/>
</dbReference>
<feature type="transmembrane region" description="Helical" evidence="3">
    <location>
        <begin position="238"/>
        <end position="260"/>
    </location>
</feature>
<dbReference type="CDD" id="cd01949">
    <property type="entry name" value="GGDEF"/>
    <property type="match status" value="1"/>
</dbReference>
<accession>A0A9W6NEB1</accession>
<dbReference type="GO" id="GO:0016020">
    <property type="term" value="C:membrane"/>
    <property type="evidence" value="ECO:0007669"/>
    <property type="project" value="UniProtKB-UniRule"/>
</dbReference>
<organism evidence="7 8">
    <name type="scientific">Pseudomonas turukhanskensis</name>
    <dbReference type="NCBI Taxonomy" id="1806536"/>
    <lineage>
        <taxon>Bacteria</taxon>
        <taxon>Pseudomonadati</taxon>
        <taxon>Pseudomonadota</taxon>
        <taxon>Gammaproteobacteria</taxon>
        <taxon>Pseudomonadales</taxon>
        <taxon>Pseudomonadaceae</taxon>
        <taxon>Pseudomonas</taxon>
    </lineage>
</organism>
<evidence type="ECO:0000256" key="2">
    <source>
        <dbReference type="ARBA" id="ARBA00022636"/>
    </source>
</evidence>
<dbReference type="InterPro" id="IPR000160">
    <property type="entry name" value="GGDEF_dom"/>
</dbReference>
<keyword evidence="8" id="KW-1185">Reference proteome</keyword>
<dbReference type="NCBIfam" id="TIGR00254">
    <property type="entry name" value="GGDEF"/>
    <property type="match status" value="1"/>
</dbReference>
<reference evidence="7" key="2">
    <citation type="submission" date="2023-01" db="EMBL/GenBank/DDBJ databases">
        <authorList>
            <person name="Sun Q."/>
            <person name="Evtushenko L."/>
        </authorList>
    </citation>
    <scope>NUCLEOTIDE SEQUENCE</scope>
    <source>
        <strain evidence="7">VKM B-2935</strain>
    </source>
</reference>
<dbReference type="SUPFAM" id="SSF141868">
    <property type="entry name" value="EAL domain-like"/>
    <property type="match status" value="1"/>
</dbReference>
<name>A0A9W6NEB1_9PSED</name>
<dbReference type="InterPro" id="IPR035919">
    <property type="entry name" value="EAL_sf"/>
</dbReference>
<dbReference type="CDD" id="cd01948">
    <property type="entry name" value="EAL"/>
    <property type="match status" value="1"/>
</dbReference>
<keyword evidence="3" id="KW-0812">Transmembrane</keyword>
<gene>
    <name evidence="7" type="ORF">GCM10017655_06440</name>
</gene>
<evidence type="ECO:0000256" key="3">
    <source>
        <dbReference type="PROSITE-ProRule" id="PRU00244"/>
    </source>
</evidence>
<feature type="domain" description="MHYT" evidence="6">
    <location>
        <begin position="22"/>
        <end position="217"/>
    </location>
</feature>
<feature type="domain" description="GGDEF" evidence="5">
    <location>
        <begin position="311"/>
        <end position="443"/>
    </location>
</feature>
<dbReference type="EMBL" id="BSFN01000001">
    <property type="protein sequence ID" value="GLK87582.1"/>
    <property type="molecule type" value="Genomic_DNA"/>
</dbReference>
<dbReference type="FunFam" id="3.20.20.450:FF:000001">
    <property type="entry name" value="Cyclic di-GMP phosphodiesterase yahA"/>
    <property type="match status" value="1"/>
</dbReference>
<dbReference type="Proteomes" id="UP001143328">
    <property type="component" value="Unassembled WGS sequence"/>
</dbReference>
<dbReference type="EC" id="3.1.4.52" evidence="1"/>
<dbReference type="InterPro" id="IPR001633">
    <property type="entry name" value="EAL_dom"/>
</dbReference>
<dbReference type="SUPFAM" id="SSF55073">
    <property type="entry name" value="Nucleotide cyclase"/>
    <property type="match status" value="1"/>
</dbReference>
<dbReference type="InterPro" id="IPR005330">
    <property type="entry name" value="MHYT_dom"/>
</dbReference>
<dbReference type="GO" id="GO:0071111">
    <property type="term" value="F:cyclic-guanylate-specific phosphodiesterase activity"/>
    <property type="evidence" value="ECO:0007669"/>
    <property type="project" value="UniProtKB-EC"/>
</dbReference>
<dbReference type="PROSITE" id="PS50924">
    <property type="entry name" value="MHYT"/>
    <property type="match status" value="1"/>
</dbReference>
<evidence type="ECO:0000256" key="1">
    <source>
        <dbReference type="ARBA" id="ARBA00012282"/>
    </source>
</evidence>
<feature type="transmembrane region" description="Helical" evidence="3">
    <location>
        <begin position="157"/>
        <end position="181"/>
    </location>
</feature>